<dbReference type="AlphaFoldDB" id="A0A0A9GBX8"/>
<evidence type="ECO:0000313" key="2">
    <source>
        <dbReference type="EMBL" id="JAE22575.1"/>
    </source>
</evidence>
<reference evidence="2" key="1">
    <citation type="submission" date="2014-09" db="EMBL/GenBank/DDBJ databases">
        <authorList>
            <person name="Magalhaes I.L.F."/>
            <person name="Oliveira U."/>
            <person name="Santos F.R."/>
            <person name="Vidigal T.H.D.A."/>
            <person name="Brescovit A.D."/>
            <person name="Santos A.J."/>
        </authorList>
    </citation>
    <scope>NUCLEOTIDE SEQUENCE</scope>
    <source>
        <tissue evidence="2">Shoot tissue taken approximately 20 cm above the soil surface</tissue>
    </source>
</reference>
<name>A0A0A9GBX8_ARUDO</name>
<dbReference type="EMBL" id="GBRH01175321">
    <property type="protein sequence ID" value="JAE22575.1"/>
    <property type="molecule type" value="Transcribed_RNA"/>
</dbReference>
<feature type="region of interest" description="Disordered" evidence="1">
    <location>
        <begin position="1"/>
        <end position="21"/>
    </location>
</feature>
<accession>A0A0A9GBX8</accession>
<organism evidence="2">
    <name type="scientific">Arundo donax</name>
    <name type="common">Giant reed</name>
    <name type="synonym">Donax arundinaceus</name>
    <dbReference type="NCBI Taxonomy" id="35708"/>
    <lineage>
        <taxon>Eukaryota</taxon>
        <taxon>Viridiplantae</taxon>
        <taxon>Streptophyta</taxon>
        <taxon>Embryophyta</taxon>
        <taxon>Tracheophyta</taxon>
        <taxon>Spermatophyta</taxon>
        <taxon>Magnoliopsida</taxon>
        <taxon>Liliopsida</taxon>
        <taxon>Poales</taxon>
        <taxon>Poaceae</taxon>
        <taxon>PACMAD clade</taxon>
        <taxon>Arundinoideae</taxon>
        <taxon>Arundineae</taxon>
        <taxon>Arundo</taxon>
    </lineage>
</organism>
<evidence type="ECO:0000256" key="1">
    <source>
        <dbReference type="SAM" id="MobiDB-lite"/>
    </source>
</evidence>
<reference evidence="2" key="2">
    <citation type="journal article" date="2015" name="Data Brief">
        <title>Shoot transcriptome of the giant reed, Arundo donax.</title>
        <authorList>
            <person name="Barrero R.A."/>
            <person name="Guerrero F.D."/>
            <person name="Moolhuijzen P."/>
            <person name="Goolsby J.A."/>
            <person name="Tidwell J."/>
            <person name="Bellgard S.E."/>
            <person name="Bellgard M.I."/>
        </authorList>
    </citation>
    <scope>NUCLEOTIDE SEQUENCE</scope>
    <source>
        <tissue evidence="2">Shoot tissue taken approximately 20 cm above the soil surface</tissue>
    </source>
</reference>
<protein>
    <submittedName>
        <fullName evidence="2">Uncharacterized protein</fullName>
    </submittedName>
</protein>
<sequence>MPCAESWRTSLPSGGEGDSVW</sequence>
<proteinExistence type="predicted"/>